<dbReference type="Proteomes" id="UP000186914">
    <property type="component" value="Unassembled WGS sequence"/>
</dbReference>
<protein>
    <submittedName>
        <fullName evidence="1">Uncharacterized protein</fullName>
    </submittedName>
</protein>
<accession>A0A1N7BF31</accession>
<dbReference type="EMBL" id="FTNO01000002">
    <property type="protein sequence ID" value="SIR49958.1"/>
    <property type="molecule type" value="Genomic_DNA"/>
</dbReference>
<name>A0A1N7BF31_9EURY</name>
<sequence>MWFIHLETEIELLYRILNSLGSSELFMYGYNNPKREQGFILSFTVGKTA</sequence>
<organism evidence="1 2">
    <name type="scientific">Haladaptatus litoreus</name>
    <dbReference type="NCBI Taxonomy" id="553468"/>
    <lineage>
        <taxon>Archaea</taxon>
        <taxon>Methanobacteriati</taxon>
        <taxon>Methanobacteriota</taxon>
        <taxon>Stenosarchaea group</taxon>
        <taxon>Halobacteria</taxon>
        <taxon>Halobacteriales</taxon>
        <taxon>Haladaptataceae</taxon>
        <taxon>Haladaptatus</taxon>
    </lineage>
</organism>
<gene>
    <name evidence="1" type="ORF">SAMN05421858_2520</name>
</gene>
<reference evidence="2" key="1">
    <citation type="submission" date="2017-01" db="EMBL/GenBank/DDBJ databases">
        <authorList>
            <person name="Varghese N."/>
            <person name="Submissions S."/>
        </authorList>
    </citation>
    <scope>NUCLEOTIDE SEQUENCE [LARGE SCALE GENOMIC DNA]</scope>
    <source>
        <strain evidence="2">CGMCC 1.7737</strain>
    </source>
</reference>
<keyword evidence="2" id="KW-1185">Reference proteome</keyword>
<evidence type="ECO:0000313" key="2">
    <source>
        <dbReference type="Proteomes" id="UP000186914"/>
    </source>
</evidence>
<dbReference type="AlphaFoldDB" id="A0A1N7BF31"/>
<evidence type="ECO:0000313" key="1">
    <source>
        <dbReference type="EMBL" id="SIR49958.1"/>
    </source>
</evidence>
<proteinExistence type="predicted"/>